<dbReference type="SUPFAM" id="SSF51004">
    <property type="entry name" value="C-terminal (heme d1) domain of cytochrome cd1-nitrite reductase"/>
    <property type="match status" value="1"/>
</dbReference>
<evidence type="ECO:0000259" key="4">
    <source>
        <dbReference type="PROSITE" id="PS50050"/>
    </source>
</evidence>
<feature type="transmembrane region" description="Helical" evidence="3">
    <location>
        <begin position="1472"/>
        <end position="1493"/>
    </location>
</feature>
<dbReference type="SUPFAM" id="SSF57184">
    <property type="entry name" value="Growth factor receptor domain"/>
    <property type="match status" value="2"/>
</dbReference>
<feature type="disulfide bond" evidence="1">
    <location>
        <begin position="1148"/>
        <end position="1161"/>
    </location>
</feature>
<feature type="transmembrane region" description="Helical" evidence="3">
    <location>
        <begin position="1327"/>
        <end position="1347"/>
    </location>
</feature>
<sequence length="1901" mass="202976">MGNSTGTRAPWACRSCPVGTFASNASITGATSEEEGCGGNCAAPVGEFWIPTETVGSRSYSEACEPVCEAGSYRGEDTAFYWIQSFTYDEAEASRRVDIPAGGVAVISPDGRHLYLVAGDGSGLLFFAIGEELEFIGEAVPGYQYDDIPYGVLTGVQTMVLSADGKHLYVAATPYNDGCVMLFHRDIEAGTLYYQGCVKDGLGTEGTFVDGLEGLAGLAMSPCGSHVYVPALHEDAISTFERDPHTGDLRYEGTVRNGDATAQGVIDGLEEVFDVAVAPDGRHLYALSGSSLTLTTFARNETTAALDFQGTYRNASRSRARKLLIGPSGRFVFVCLLGEQEVGELVVFARDARSGQLAPLSVLEDFEAQLPGPGLGSGSDSDSDSASASAVDHVVVADAATGYLQTIYAVVATTDERLLLVSAKVVLTDDGASRSANVIYVVSVNQESGALSIVSRFSDERQGHADGDADADLSRGSILLNPTADEVYVTPFMNGLSKFTHSSVPTKLILSDTLVSRSASELPEAALKGARGVAVTPCGRHAYLLALTSSSLSAFKRDSRGELSFLGIVSAAESSVDELSGPRALAVSPDGRHVYVVAYPESATGGEGSVLVFSRDKRSGQVSFSSALSEGDQSNGQTVRGLAGAGALAVSPDSKHVYVASSQPGGVSAFARDSNTGALSFVDAIQDGDELAGARVDGLGSASSIAISSDGLHVYVAAPDDDAVSFFTRDLSTGMLAFLGFLRNGNQGPGGETARGLAGAQSLAASLDGKHVYVAAPGDNAICVLGRDANSGSLSYLTSIHDGDNFDTSEYVVGLRSVGAVAISPDGSHVYTAACRNNAGVVFTRDDDSGNLMYTTAQYGGSPSRPGEACYWGISVSQDNRQVYYTDPAHDTLAVLGTFGECTSCPAGSFCEEGRTTKELCPAGKYQSAVGEACCRPCDEGRFQGQAGGVSCSTCEIGSFAPMSATECTTCPNGTYSDHLYIGAESECKACSPGRIAAVLHGATSVSCELCPSGRYSNEDLTECLACPQGRYSASTGLRSTDDCLSCPPGRHGLTGVENATSQEQSCEDCPGGRFRGFGQSECLACPPGRISEPGSAECALCPNGQHSDESGTACRDCDDGHFCVGGSETVCPANALPSDDQTYCVECIGCPAGTFLKQSCSESDNSSGRICASCVAGRYQAEVTHFERECHQCPPNAFCERGAARPGLCSTGTYLLPSVRDALVARNVADGQLFEEQACAGCKTGMQCRKRGLRLESVALDKGFYRAGPMSEEVLSCPNRDACIGGNATGDALCDAGHEGPYCSVCESGYFRTPTDECLGCHSLDATVSLVGACFVFLVVLLYVCLSRAYRPANVDSWEADQLEDAGRAVHEMELALTERVSSFDQPLPLSPLPLSPRPPPPPPPPPPPLVGAFSVADMTQTEDAVNAFLSAKTRLRIALSLVQLELLSVVSFDLARPSMFRRLVSFFDVLRLRFASGVTGACVAGAMDFSFTFYHELVFVTTIPLLCVFLLLAYKACVDSPRRWLQVDYACLVVTFLAVAPVTSVLLDTFLCETIETEVEGEEQSYLMADYSLRCGTPVHNRFIVYAAVMILAYPVGIPLLYAWLLLRPAKPPLKLSVSQILMWMRRLRSDFKVSPSKNHRTYSMARPGEDQRDLLAYAMPDLLETAADDYEYRRKSRKRERPQRSFFGTRFLVELWHRVTLGGLRRDRPFWSAGERRSPRPENFTQIAEQMKHHVAQSSFLTEPYQASYFYFEFIECARRLSVPVLSASFDRRRDFSSVAQLLASVVFLVIYLTVRPFRVSADSLVAIVSQCAVCGIFLADVAERSSAKYHKDRIAEEHHDIILLVLNVFVSAAVLVALLQFVWRRSSRSTQGRKGSPFRMTVVSSRSTTETPSEAKI</sequence>
<keyword evidence="3" id="KW-0812">Transmembrane</keyword>
<dbReference type="InterPro" id="IPR019405">
    <property type="entry name" value="Lactonase_7-beta_prop"/>
</dbReference>
<reference evidence="5" key="1">
    <citation type="submission" date="2021-01" db="EMBL/GenBank/DDBJ databases">
        <authorList>
            <person name="Corre E."/>
            <person name="Pelletier E."/>
            <person name="Niang G."/>
            <person name="Scheremetjew M."/>
            <person name="Finn R."/>
            <person name="Kale V."/>
            <person name="Holt S."/>
            <person name="Cochrane G."/>
            <person name="Meng A."/>
            <person name="Brown T."/>
            <person name="Cohen L."/>
        </authorList>
    </citation>
    <scope>NUCLEOTIDE SEQUENCE</scope>
    <source>
        <strain evidence="5">CCMP2078</strain>
    </source>
</reference>
<dbReference type="PANTHER" id="PTHR47236">
    <property type="entry name" value="GENE, 32742-RELATED-RELATED"/>
    <property type="match status" value="1"/>
</dbReference>
<dbReference type="Gene3D" id="2.10.50.10">
    <property type="entry name" value="Tumor Necrosis Factor Receptor, subunit A, domain 2"/>
    <property type="match status" value="1"/>
</dbReference>
<dbReference type="PANTHER" id="PTHR47236:SF4">
    <property type="entry name" value="GENE 9195-RELATED"/>
    <property type="match status" value="1"/>
</dbReference>
<dbReference type="InterPro" id="IPR009030">
    <property type="entry name" value="Growth_fac_rcpt_cys_sf"/>
</dbReference>
<dbReference type="CDD" id="cd00185">
    <property type="entry name" value="TNFRSF"/>
    <property type="match status" value="2"/>
</dbReference>
<dbReference type="Pfam" id="PF10282">
    <property type="entry name" value="Lactonase"/>
    <property type="match status" value="2"/>
</dbReference>
<name>A0A7R9U537_9STRA</name>
<evidence type="ECO:0000256" key="1">
    <source>
        <dbReference type="PROSITE-ProRule" id="PRU00206"/>
    </source>
</evidence>
<keyword evidence="3" id="KW-0472">Membrane</keyword>
<evidence type="ECO:0000256" key="2">
    <source>
        <dbReference type="SAM" id="MobiDB-lite"/>
    </source>
</evidence>
<accession>A0A7R9U537</accession>
<evidence type="ECO:0000256" key="3">
    <source>
        <dbReference type="SAM" id="Phobius"/>
    </source>
</evidence>
<feature type="transmembrane region" description="Helical" evidence="3">
    <location>
        <begin position="1499"/>
        <end position="1519"/>
    </location>
</feature>
<dbReference type="SUPFAM" id="SSF82171">
    <property type="entry name" value="DPP6 N-terminal domain-like"/>
    <property type="match status" value="1"/>
</dbReference>
<protein>
    <recommendedName>
        <fullName evidence="4">TNFR-Cys domain-containing protein</fullName>
    </recommendedName>
</protein>
<feature type="transmembrane region" description="Helical" evidence="3">
    <location>
        <begin position="1845"/>
        <end position="1867"/>
    </location>
</feature>
<dbReference type="InterPro" id="IPR015943">
    <property type="entry name" value="WD40/YVTN_repeat-like_dom_sf"/>
</dbReference>
<dbReference type="EMBL" id="HBEA01005862">
    <property type="protein sequence ID" value="CAD8255002.1"/>
    <property type="molecule type" value="Transcribed_RNA"/>
</dbReference>
<feature type="transmembrane region" description="Helical" evidence="3">
    <location>
        <begin position="1585"/>
        <end position="1609"/>
    </location>
</feature>
<dbReference type="InterPro" id="IPR001368">
    <property type="entry name" value="TNFR/NGFR_Cys_rich_reg"/>
</dbReference>
<feature type="transmembrane region" description="Helical" evidence="3">
    <location>
        <begin position="1531"/>
        <end position="1549"/>
    </location>
</feature>
<feature type="region of interest" description="Disordered" evidence="2">
    <location>
        <begin position="1873"/>
        <end position="1901"/>
    </location>
</feature>
<dbReference type="InterPro" id="IPR011641">
    <property type="entry name" value="Tyr-kin_ephrin_A/B_rcpt-like"/>
</dbReference>
<keyword evidence="1" id="KW-1015">Disulfide bond</keyword>
<proteinExistence type="predicted"/>
<dbReference type="InterPro" id="IPR011048">
    <property type="entry name" value="Haem_d1_sf"/>
</dbReference>
<dbReference type="PROSITE" id="PS50050">
    <property type="entry name" value="TNFR_NGFR_2"/>
    <property type="match status" value="1"/>
</dbReference>
<feature type="domain" description="TNFR-Cys" evidence="4">
    <location>
        <begin position="1117"/>
        <end position="1172"/>
    </location>
</feature>
<gene>
    <name evidence="5" type="ORF">PPYR1160_LOCUS4494</name>
</gene>
<feature type="repeat" description="TNFR-Cys" evidence="1">
    <location>
        <begin position="1117"/>
        <end position="1172"/>
    </location>
</feature>
<feature type="compositionally biased region" description="Polar residues" evidence="2">
    <location>
        <begin position="1886"/>
        <end position="1901"/>
    </location>
</feature>
<dbReference type="SMART" id="SM01411">
    <property type="entry name" value="Ephrin_rec_like"/>
    <property type="match status" value="6"/>
</dbReference>
<dbReference type="Pfam" id="PF07699">
    <property type="entry name" value="Ephrin_rec_like"/>
    <property type="match status" value="1"/>
</dbReference>
<keyword evidence="3" id="KW-1133">Transmembrane helix</keyword>
<dbReference type="Gene3D" id="2.130.10.10">
    <property type="entry name" value="YVTN repeat-like/Quinoprotein amine dehydrogenase"/>
    <property type="match status" value="5"/>
</dbReference>
<comment type="caution">
    <text evidence="1">Lacks conserved residue(s) required for the propagation of feature annotation.</text>
</comment>
<evidence type="ECO:0000313" key="5">
    <source>
        <dbReference type="EMBL" id="CAD8255002.1"/>
    </source>
</evidence>
<feature type="transmembrane region" description="Helical" evidence="3">
    <location>
        <begin position="1782"/>
        <end position="1801"/>
    </location>
</feature>
<organism evidence="5">
    <name type="scientific">Pinguiococcus pyrenoidosus</name>
    <dbReference type="NCBI Taxonomy" id="172671"/>
    <lineage>
        <taxon>Eukaryota</taxon>
        <taxon>Sar</taxon>
        <taxon>Stramenopiles</taxon>
        <taxon>Ochrophyta</taxon>
        <taxon>Pinguiophyceae</taxon>
        <taxon>Pinguiochrysidales</taxon>
        <taxon>Pinguiochrysidaceae</taxon>
        <taxon>Pinguiococcus</taxon>
    </lineage>
</organism>